<sequence>MRGRSNVRVLRLRLTWMHFTRCSVSNCPIVLPYISCHRSFTVHVQHGYKVLSRWYCYECSRGSVS</sequence>
<dbReference type="HOGENOM" id="CLU_2850570_0_0_1"/>
<organism evidence="1 2">
    <name type="scientific">Pisolithus microcarpus 441</name>
    <dbReference type="NCBI Taxonomy" id="765257"/>
    <lineage>
        <taxon>Eukaryota</taxon>
        <taxon>Fungi</taxon>
        <taxon>Dikarya</taxon>
        <taxon>Basidiomycota</taxon>
        <taxon>Agaricomycotina</taxon>
        <taxon>Agaricomycetes</taxon>
        <taxon>Agaricomycetidae</taxon>
        <taxon>Boletales</taxon>
        <taxon>Sclerodermatineae</taxon>
        <taxon>Pisolithaceae</taxon>
        <taxon>Pisolithus</taxon>
    </lineage>
</organism>
<reference evidence="2" key="2">
    <citation type="submission" date="2015-01" db="EMBL/GenBank/DDBJ databases">
        <title>Evolutionary Origins and Diversification of the Mycorrhizal Mutualists.</title>
        <authorList>
            <consortium name="DOE Joint Genome Institute"/>
            <consortium name="Mycorrhizal Genomics Consortium"/>
            <person name="Kohler A."/>
            <person name="Kuo A."/>
            <person name="Nagy L.G."/>
            <person name="Floudas D."/>
            <person name="Copeland A."/>
            <person name="Barry K.W."/>
            <person name="Cichocki N."/>
            <person name="Veneault-Fourrey C."/>
            <person name="LaButti K."/>
            <person name="Lindquist E.A."/>
            <person name="Lipzen A."/>
            <person name="Lundell T."/>
            <person name="Morin E."/>
            <person name="Murat C."/>
            <person name="Riley R."/>
            <person name="Ohm R."/>
            <person name="Sun H."/>
            <person name="Tunlid A."/>
            <person name="Henrissat B."/>
            <person name="Grigoriev I.V."/>
            <person name="Hibbett D.S."/>
            <person name="Martin F."/>
        </authorList>
    </citation>
    <scope>NUCLEOTIDE SEQUENCE [LARGE SCALE GENOMIC DNA]</scope>
    <source>
        <strain evidence="2">441</strain>
    </source>
</reference>
<gene>
    <name evidence="1" type="ORF">PISMIDRAFT_345731</name>
</gene>
<name>A0A0C9YWY5_9AGAM</name>
<dbReference type="Proteomes" id="UP000054018">
    <property type="component" value="Unassembled WGS sequence"/>
</dbReference>
<reference evidence="1 2" key="1">
    <citation type="submission" date="2014-04" db="EMBL/GenBank/DDBJ databases">
        <authorList>
            <consortium name="DOE Joint Genome Institute"/>
            <person name="Kuo A."/>
            <person name="Kohler A."/>
            <person name="Costa M.D."/>
            <person name="Nagy L.G."/>
            <person name="Floudas D."/>
            <person name="Copeland A."/>
            <person name="Barry K.W."/>
            <person name="Cichocki N."/>
            <person name="Veneault-Fourrey C."/>
            <person name="LaButti K."/>
            <person name="Lindquist E.A."/>
            <person name="Lipzen A."/>
            <person name="Lundell T."/>
            <person name="Morin E."/>
            <person name="Murat C."/>
            <person name="Sun H."/>
            <person name="Tunlid A."/>
            <person name="Henrissat B."/>
            <person name="Grigoriev I.V."/>
            <person name="Hibbett D.S."/>
            <person name="Martin F."/>
            <person name="Nordberg H.P."/>
            <person name="Cantor M.N."/>
            <person name="Hua S.X."/>
        </authorList>
    </citation>
    <scope>NUCLEOTIDE SEQUENCE [LARGE SCALE GENOMIC DNA]</scope>
    <source>
        <strain evidence="1 2">441</strain>
    </source>
</reference>
<protein>
    <submittedName>
        <fullName evidence="1">Uncharacterized protein</fullName>
    </submittedName>
</protein>
<evidence type="ECO:0000313" key="2">
    <source>
        <dbReference type="Proteomes" id="UP000054018"/>
    </source>
</evidence>
<dbReference type="AlphaFoldDB" id="A0A0C9YWY5"/>
<dbReference type="EMBL" id="KN833926">
    <property type="protein sequence ID" value="KIK14697.1"/>
    <property type="molecule type" value="Genomic_DNA"/>
</dbReference>
<accession>A0A0C9YWY5</accession>
<keyword evidence="2" id="KW-1185">Reference proteome</keyword>
<evidence type="ECO:0000313" key="1">
    <source>
        <dbReference type="EMBL" id="KIK14697.1"/>
    </source>
</evidence>
<proteinExistence type="predicted"/>